<dbReference type="Proteomes" id="UP000177811">
    <property type="component" value="Unassembled WGS sequence"/>
</dbReference>
<accession>A0A1G2KU22</accession>
<evidence type="ECO:0000313" key="2">
    <source>
        <dbReference type="EMBL" id="OHA02853.1"/>
    </source>
</evidence>
<name>A0A1G2KU22_9BACT</name>
<dbReference type="AlphaFoldDB" id="A0A1G2KU22"/>
<proteinExistence type="predicted"/>
<evidence type="ECO:0000313" key="3">
    <source>
        <dbReference type="Proteomes" id="UP000177811"/>
    </source>
</evidence>
<comment type="caution">
    <text evidence="2">The sequence shown here is derived from an EMBL/GenBank/DDBJ whole genome shotgun (WGS) entry which is preliminary data.</text>
</comment>
<evidence type="ECO:0000256" key="1">
    <source>
        <dbReference type="SAM" id="Phobius"/>
    </source>
</evidence>
<sequence>MMNALEWLVITTAFGVSILFAAAIVFLMDNAPLALLIITELASASTFGVAAWALSGMIIEFGEDRA</sequence>
<keyword evidence="1" id="KW-0812">Transmembrane</keyword>
<feature type="transmembrane region" description="Helical" evidence="1">
    <location>
        <begin position="7"/>
        <end position="27"/>
    </location>
</feature>
<protein>
    <submittedName>
        <fullName evidence="2">Uncharacterized protein</fullName>
    </submittedName>
</protein>
<gene>
    <name evidence="2" type="ORF">A3C16_02940</name>
</gene>
<keyword evidence="1" id="KW-1133">Transmembrane helix</keyword>
<organism evidence="2 3">
    <name type="scientific">Candidatus Sungbacteria bacterium RIFCSPHIGHO2_02_FULL_51_29</name>
    <dbReference type="NCBI Taxonomy" id="1802273"/>
    <lineage>
        <taxon>Bacteria</taxon>
        <taxon>Candidatus Sungiibacteriota</taxon>
    </lineage>
</organism>
<reference evidence="2 3" key="1">
    <citation type="journal article" date="2016" name="Nat. Commun.">
        <title>Thousands of microbial genomes shed light on interconnected biogeochemical processes in an aquifer system.</title>
        <authorList>
            <person name="Anantharaman K."/>
            <person name="Brown C.T."/>
            <person name="Hug L.A."/>
            <person name="Sharon I."/>
            <person name="Castelle C.J."/>
            <person name="Probst A.J."/>
            <person name="Thomas B.C."/>
            <person name="Singh A."/>
            <person name="Wilkins M.J."/>
            <person name="Karaoz U."/>
            <person name="Brodie E.L."/>
            <person name="Williams K.H."/>
            <person name="Hubbard S.S."/>
            <person name="Banfield J.F."/>
        </authorList>
    </citation>
    <scope>NUCLEOTIDE SEQUENCE [LARGE SCALE GENOMIC DNA]</scope>
</reference>
<dbReference type="EMBL" id="MHQL01000026">
    <property type="protein sequence ID" value="OHA02853.1"/>
    <property type="molecule type" value="Genomic_DNA"/>
</dbReference>
<keyword evidence="1" id="KW-0472">Membrane</keyword>
<feature type="transmembrane region" description="Helical" evidence="1">
    <location>
        <begin position="33"/>
        <end position="59"/>
    </location>
</feature>